<feature type="signal peptide" evidence="2">
    <location>
        <begin position="1"/>
        <end position="25"/>
    </location>
</feature>
<evidence type="ECO:0008006" key="5">
    <source>
        <dbReference type="Google" id="ProtNLM"/>
    </source>
</evidence>
<feature type="chain" id="PRO_5038426363" description="Secreted protein" evidence="2">
    <location>
        <begin position="26"/>
        <end position="92"/>
    </location>
</feature>
<evidence type="ECO:0000256" key="2">
    <source>
        <dbReference type="SAM" id="SignalP"/>
    </source>
</evidence>
<dbReference type="EMBL" id="BONI01000103">
    <property type="protein sequence ID" value="GIG10844.1"/>
    <property type="molecule type" value="Genomic_DNA"/>
</dbReference>
<protein>
    <recommendedName>
        <fullName evidence="5">Secreted protein</fullName>
    </recommendedName>
</protein>
<feature type="region of interest" description="Disordered" evidence="1">
    <location>
        <begin position="32"/>
        <end position="51"/>
    </location>
</feature>
<organism evidence="3 4">
    <name type="scientific">Catellatospora coxensis</name>
    <dbReference type="NCBI Taxonomy" id="310354"/>
    <lineage>
        <taxon>Bacteria</taxon>
        <taxon>Bacillati</taxon>
        <taxon>Actinomycetota</taxon>
        <taxon>Actinomycetes</taxon>
        <taxon>Micromonosporales</taxon>
        <taxon>Micromonosporaceae</taxon>
        <taxon>Catellatospora</taxon>
    </lineage>
</organism>
<evidence type="ECO:0000313" key="3">
    <source>
        <dbReference type="EMBL" id="GIG10844.1"/>
    </source>
</evidence>
<comment type="caution">
    <text evidence="3">The sequence shown here is derived from an EMBL/GenBank/DDBJ whole genome shotgun (WGS) entry which is preliminary data.</text>
</comment>
<reference evidence="3 4" key="1">
    <citation type="submission" date="2021-01" db="EMBL/GenBank/DDBJ databases">
        <title>Whole genome shotgun sequence of Catellatospora coxensis NBRC 107359.</title>
        <authorList>
            <person name="Komaki H."/>
            <person name="Tamura T."/>
        </authorList>
    </citation>
    <scope>NUCLEOTIDE SEQUENCE [LARGE SCALE GENOMIC DNA]</scope>
    <source>
        <strain evidence="3 4">NBRC 107359</strain>
    </source>
</reference>
<sequence>MRSSRAIINCVHATSVLIAPASATAGGLTAGPPVGAAAGTAPPHPASSKTTAHPYTRVLIADLPLPTAILRELLPFCPFGVCRPHSPRKIVA</sequence>
<name>A0A8J3L3P2_9ACTN</name>
<dbReference type="AlphaFoldDB" id="A0A8J3L3P2"/>
<dbReference type="Proteomes" id="UP000630887">
    <property type="component" value="Unassembled WGS sequence"/>
</dbReference>
<gene>
    <name evidence="3" type="ORF">Cco03nite_75440</name>
</gene>
<accession>A0A8J3L3P2</accession>
<evidence type="ECO:0000256" key="1">
    <source>
        <dbReference type="SAM" id="MobiDB-lite"/>
    </source>
</evidence>
<keyword evidence="4" id="KW-1185">Reference proteome</keyword>
<feature type="compositionally biased region" description="Low complexity" evidence="1">
    <location>
        <begin position="32"/>
        <end position="41"/>
    </location>
</feature>
<keyword evidence="2" id="KW-0732">Signal</keyword>
<evidence type="ECO:0000313" key="4">
    <source>
        <dbReference type="Proteomes" id="UP000630887"/>
    </source>
</evidence>
<proteinExistence type="predicted"/>